<dbReference type="AlphaFoldDB" id="B2IEE8"/>
<feature type="transmembrane region" description="Helical" evidence="5">
    <location>
        <begin position="6"/>
        <end position="26"/>
    </location>
</feature>
<dbReference type="Gene3D" id="1.20.120.550">
    <property type="entry name" value="Membrane associated eicosanoid/glutathione metabolism-like domain"/>
    <property type="match status" value="1"/>
</dbReference>
<dbReference type="KEGG" id="bid:Bind_1922"/>
<dbReference type="InterPro" id="IPR023352">
    <property type="entry name" value="MAPEG-like_dom_sf"/>
</dbReference>
<comment type="subcellular location">
    <subcellularLocation>
        <location evidence="1">Membrane</location>
    </subcellularLocation>
</comment>
<dbReference type="OrthoDB" id="5516290at2"/>
<dbReference type="STRING" id="395963.Bind_1922"/>
<evidence type="ECO:0000256" key="1">
    <source>
        <dbReference type="ARBA" id="ARBA00004370"/>
    </source>
</evidence>
<dbReference type="Pfam" id="PF01124">
    <property type="entry name" value="MAPEG"/>
    <property type="match status" value="1"/>
</dbReference>
<dbReference type="SUPFAM" id="SSF161084">
    <property type="entry name" value="MAPEG domain-like"/>
    <property type="match status" value="1"/>
</dbReference>
<dbReference type="EMBL" id="CP001016">
    <property type="protein sequence ID" value="ACB95546.1"/>
    <property type="molecule type" value="Genomic_DNA"/>
</dbReference>
<sequence length="145" mass="16483">MTLQAVLLPVFVQFGLMTFLLLWMVADRQKLFKSGALRFKDIALGQQEPLPLLSRQIGNAYNNQFQMPVLFLALVPLVILARKADLTFVVLEWCFVVSRLMHAYVHTTSNHGTSRGNWFAVGSSILLLMWAFFAVRLFLSPPIEI</sequence>
<proteinExistence type="predicted"/>
<evidence type="ECO:0000256" key="4">
    <source>
        <dbReference type="ARBA" id="ARBA00023136"/>
    </source>
</evidence>
<keyword evidence="2 5" id="KW-0812">Transmembrane</keyword>
<reference evidence="6 7" key="2">
    <citation type="journal article" date="2010" name="J. Bacteriol.">
        <title>Complete genome sequence of Beijerinckia indica subsp. indica.</title>
        <authorList>
            <person name="Tamas I."/>
            <person name="Dedysh S.N."/>
            <person name="Liesack W."/>
            <person name="Stott M.B."/>
            <person name="Alam M."/>
            <person name="Murrell J.C."/>
            <person name="Dunfield P.F."/>
        </authorList>
    </citation>
    <scope>NUCLEOTIDE SEQUENCE [LARGE SCALE GENOMIC DNA]</scope>
    <source>
        <strain evidence="7">ATCC 9039 / DSM 1715 / NCIMB 8712</strain>
    </source>
</reference>
<dbReference type="InterPro" id="IPR001129">
    <property type="entry name" value="Membr-assoc_MAPEG"/>
</dbReference>
<evidence type="ECO:0000256" key="5">
    <source>
        <dbReference type="SAM" id="Phobius"/>
    </source>
</evidence>
<protein>
    <recommendedName>
        <fullName evidence="8">MAPEG family protein</fullName>
    </recommendedName>
</protein>
<keyword evidence="4 5" id="KW-0472">Membrane</keyword>
<evidence type="ECO:0000313" key="6">
    <source>
        <dbReference type="EMBL" id="ACB95546.1"/>
    </source>
</evidence>
<dbReference type="HOGENOM" id="CLU_129387_1_0_5"/>
<feature type="transmembrane region" description="Helical" evidence="5">
    <location>
        <begin position="117"/>
        <end position="139"/>
    </location>
</feature>
<dbReference type="Proteomes" id="UP000001695">
    <property type="component" value="Chromosome"/>
</dbReference>
<evidence type="ECO:0000256" key="3">
    <source>
        <dbReference type="ARBA" id="ARBA00022989"/>
    </source>
</evidence>
<evidence type="ECO:0000313" key="7">
    <source>
        <dbReference type="Proteomes" id="UP000001695"/>
    </source>
</evidence>
<organism evidence="6 7">
    <name type="scientific">Beijerinckia indica subsp. indica (strain ATCC 9039 / DSM 1715 / NCIMB 8712)</name>
    <dbReference type="NCBI Taxonomy" id="395963"/>
    <lineage>
        <taxon>Bacteria</taxon>
        <taxon>Pseudomonadati</taxon>
        <taxon>Pseudomonadota</taxon>
        <taxon>Alphaproteobacteria</taxon>
        <taxon>Hyphomicrobiales</taxon>
        <taxon>Beijerinckiaceae</taxon>
        <taxon>Beijerinckia</taxon>
    </lineage>
</organism>
<evidence type="ECO:0008006" key="8">
    <source>
        <dbReference type="Google" id="ProtNLM"/>
    </source>
</evidence>
<dbReference type="RefSeq" id="WP_012384903.1">
    <property type="nucleotide sequence ID" value="NC_010581.1"/>
</dbReference>
<reference evidence="7" key="1">
    <citation type="submission" date="2008-03" db="EMBL/GenBank/DDBJ databases">
        <title>Complete sequence of chromosome of Beijerinckia indica subsp. indica ATCC 9039.</title>
        <authorList>
            <consortium name="US DOE Joint Genome Institute"/>
            <person name="Copeland A."/>
            <person name="Lucas S."/>
            <person name="Lapidus A."/>
            <person name="Glavina del Rio T."/>
            <person name="Dalin E."/>
            <person name="Tice H."/>
            <person name="Bruce D."/>
            <person name="Goodwin L."/>
            <person name="Pitluck S."/>
            <person name="LaButti K."/>
            <person name="Schmutz J."/>
            <person name="Larimer F."/>
            <person name="Land M."/>
            <person name="Hauser L."/>
            <person name="Kyrpides N."/>
            <person name="Mikhailova N."/>
            <person name="Dunfield P.F."/>
            <person name="Dedysh S.N."/>
            <person name="Liesack W."/>
            <person name="Saw J.H."/>
            <person name="Alam M."/>
            <person name="Chen Y."/>
            <person name="Murrell J.C."/>
            <person name="Richardson P."/>
        </authorList>
    </citation>
    <scope>NUCLEOTIDE SEQUENCE [LARGE SCALE GENOMIC DNA]</scope>
    <source>
        <strain evidence="7">ATCC 9039 / DSM 1715 / NCIMB 8712</strain>
    </source>
</reference>
<name>B2IEE8_BEII9</name>
<dbReference type="GO" id="GO:0016020">
    <property type="term" value="C:membrane"/>
    <property type="evidence" value="ECO:0007669"/>
    <property type="project" value="UniProtKB-SubCell"/>
</dbReference>
<evidence type="ECO:0000256" key="2">
    <source>
        <dbReference type="ARBA" id="ARBA00022692"/>
    </source>
</evidence>
<feature type="transmembrane region" description="Helical" evidence="5">
    <location>
        <begin position="65"/>
        <end position="81"/>
    </location>
</feature>
<accession>B2IEE8</accession>
<gene>
    <name evidence="6" type="ordered locus">Bind_1922</name>
</gene>
<keyword evidence="7" id="KW-1185">Reference proteome</keyword>
<keyword evidence="3 5" id="KW-1133">Transmembrane helix</keyword>
<dbReference type="eggNOG" id="COG5331">
    <property type="taxonomic scope" value="Bacteria"/>
</dbReference>
<feature type="transmembrane region" description="Helical" evidence="5">
    <location>
        <begin position="87"/>
        <end position="105"/>
    </location>
</feature>